<dbReference type="PANTHER" id="PTHR42048:SF1">
    <property type="entry name" value="ARS-BINDING PROTEIN 2"/>
    <property type="match status" value="1"/>
</dbReference>
<feature type="compositionally biased region" description="Low complexity" evidence="1">
    <location>
        <begin position="379"/>
        <end position="391"/>
    </location>
</feature>
<evidence type="ECO:0000313" key="3">
    <source>
        <dbReference type="Proteomes" id="UP000316270"/>
    </source>
</evidence>
<feature type="region of interest" description="Disordered" evidence="1">
    <location>
        <begin position="628"/>
        <end position="653"/>
    </location>
</feature>
<dbReference type="InterPro" id="IPR018562">
    <property type="entry name" value="ARS-binding_2"/>
</dbReference>
<feature type="region of interest" description="Disordered" evidence="1">
    <location>
        <begin position="357"/>
        <end position="460"/>
    </location>
</feature>
<dbReference type="GO" id="GO:0003688">
    <property type="term" value="F:DNA replication origin binding"/>
    <property type="evidence" value="ECO:0007669"/>
    <property type="project" value="TreeGrafter"/>
</dbReference>
<feature type="compositionally biased region" description="Polar residues" evidence="1">
    <location>
        <begin position="1"/>
        <end position="15"/>
    </location>
</feature>
<feature type="compositionally biased region" description="Acidic residues" evidence="1">
    <location>
        <begin position="701"/>
        <end position="710"/>
    </location>
</feature>
<evidence type="ECO:0000313" key="2">
    <source>
        <dbReference type="EMBL" id="QDS76965.1"/>
    </source>
</evidence>
<feature type="compositionally biased region" description="Basic and acidic residues" evidence="1">
    <location>
        <begin position="577"/>
        <end position="588"/>
    </location>
</feature>
<feature type="region of interest" description="Disordered" evidence="1">
    <location>
        <begin position="695"/>
        <end position="718"/>
    </location>
</feature>
<protein>
    <submittedName>
        <fullName evidence="2">Uncharacterized protein</fullName>
    </submittedName>
</protein>
<keyword evidence="3" id="KW-1185">Reference proteome</keyword>
<feature type="region of interest" description="Disordered" evidence="1">
    <location>
        <begin position="244"/>
        <end position="273"/>
    </location>
</feature>
<feature type="compositionally biased region" description="Basic and acidic residues" evidence="1">
    <location>
        <begin position="641"/>
        <end position="653"/>
    </location>
</feature>
<feature type="compositionally biased region" description="Polar residues" evidence="1">
    <location>
        <begin position="508"/>
        <end position="529"/>
    </location>
</feature>
<feature type="region of interest" description="Disordered" evidence="1">
    <location>
        <begin position="1"/>
        <end position="87"/>
    </location>
</feature>
<dbReference type="Proteomes" id="UP000316270">
    <property type="component" value="Chromosome 16"/>
</dbReference>
<feature type="compositionally biased region" description="Polar residues" evidence="1">
    <location>
        <begin position="450"/>
        <end position="460"/>
    </location>
</feature>
<name>A0A517LMT8_9PEZI</name>
<dbReference type="Pfam" id="PF09441">
    <property type="entry name" value="Abp2"/>
    <property type="match status" value="1"/>
</dbReference>
<feature type="region of interest" description="Disordered" evidence="1">
    <location>
        <begin position="507"/>
        <end position="588"/>
    </location>
</feature>
<feature type="compositionally biased region" description="Polar residues" evidence="1">
    <location>
        <begin position="628"/>
        <end position="638"/>
    </location>
</feature>
<feature type="compositionally biased region" description="Low complexity" evidence="1">
    <location>
        <begin position="530"/>
        <end position="546"/>
    </location>
</feature>
<gene>
    <name evidence="2" type="ORF">FKW77_005452</name>
</gene>
<dbReference type="PANTHER" id="PTHR42048">
    <property type="entry name" value="ARS-BINDING PROTEIN 2"/>
    <property type="match status" value="1"/>
</dbReference>
<dbReference type="STRING" id="50376.A0A517LMT8"/>
<feature type="compositionally biased region" description="Polar residues" evidence="1">
    <location>
        <begin position="47"/>
        <end position="77"/>
    </location>
</feature>
<organism evidence="2 3">
    <name type="scientific">Venturia effusa</name>
    <dbReference type="NCBI Taxonomy" id="50376"/>
    <lineage>
        <taxon>Eukaryota</taxon>
        <taxon>Fungi</taxon>
        <taxon>Dikarya</taxon>
        <taxon>Ascomycota</taxon>
        <taxon>Pezizomycotina</taxon>
        <taxon>Dothideomycetes</taxon>
        <taxon>Pleosporomycetidae</taxon>
        <taxon>Venturiales</taxon>
        <taxon>Venturiaceae</taxon>
        <taxon>Venturia</taxon>
    </lineage>
</organism>
<proteinExistence type="predicted"/>
<accession>A0A517LMT8</accession>
<dbReference type="AlphaFoldDB" id="A0A517LMT8"/>
<dbReference type="OrthoDB" id="2104370at2759"/>
<evidence type="ECO:0000256" key="1">
    <source>
        <dbReference type="SAM" id="MobiDB-lite"/>
    </source>
</evidence>
<dbReference type="EMBL" id="CP042200">
    <property type="protein sequence ID" value="QDS76965.1"/>
    <property type="molecule type" value="Genomic_DNA"/>
</dbReference>
<sequence>MEQQSEPGASRQLQPAPSPHTLLTHDANEHLHHQYYQDQNHDRHSLATPQTPSQHQSPRFSSLTPAPQGHTFQQSYVPQDRSLPDRNVTEDNITDAYIAFILYCNPCFPLSVDTSKLKEKFNETPASEGMRPNIFKLYELVKRHEAKEEGYEHWTQIVQLLGVKAADTEKKQSHQRVSQYGVRLKRWLKQRHIDAFFGYLGGNELGYSRQIPRPNDAYPESRDGLFVFEDLALQALDPTLVPKRGRKRADELDDDLEPASAIEPKRPHLDTSVFGSRGNTYHPSAYPSSAPVPISAHPDGLDGYPHGDPWSAITTGQHSRSALMASQQQIRWARNETPSTPHPSMTPMSAHAEHYFDEPRSAVTPSTSRKRGRKHGPVTSSAWTSTNTTANGKLRGRPPSNRSVRDGSFGTFPADPKVKEAPTIDLSRNHISTGTPTPGTTESPKPQFLAPQQPTPISATTPHSLALLQNRPAPHLQARPERLQVQVPENRGGPVSLITPTLLVNGRLNESPSTQDNQHAPGSLQTPALSTASTARTMTSTSSFFSNGNESAVTDMDDQYDGRDGHHFLPSRTSPMAHKEKDLPVTKTLTDEDVKRALAAELLQAELSGRSKHLRGQEAKDLAQAIIQRSSHSQSDNAGRQVHDASTPREHTEHLRALSTWLGLTASLGLHSPLITPPPTGGNKRVKVRRFKVKDDGYDSPIDDDSDDQAGESALPSNQIRESFDVEWSAPLGGIVGQFSVKGLLLSKLRDEDGSTATSDNTEIDARSGGDFWKERYLLSEKRLRELHDENRALRDNILAAVL</sequence>
<reference evidence="2 3" key="1">
    <citation type="submission" date="2019-07" db="EMBL/GenBank/DDBJ databases">
        <title>Finished genome of Venturia effusa.</title>
        <authorList>
            <person name="Young C.A."/>
            <person name="Cox M.P."/>
            <person name="Ganley A.R.D."/>
            <person name="David W.J."/>
        </authorList>
    </citation>
    <scope>NUCLEOTIDE SEQUENCE [LARGE SCALE GENOMIC DNA]</scope>
    <source>
        <strain evidence="3">albino</strain>
    </source>
</reference>